<protein>
    <recommendedName>
        <fullName evidence="4">MFS transporter</fullName>
    </recommendedName>
</protein>
<evidence type="ECO:0000313" key="2">
    <source>
        <dbReference type="EMBL" id="UXD22148.1"/>
    </source>
</evidence>
<keyword evidence="1" id="KW-1133">Transmembrane helix</keyword>
<evidence type="ECO:0000313" key="3">
    <source>
        <dbReference type="Proteomes" id="UP001063698"/>
    </source>
</evidence>
<evidence type="ECO:0008006" key="4">
    <source>
        <dbReference type="Google" id="ProtNLM"/>
    </source>
</evidence>
<feature type="transmembrane region" description="Helical" evidence="1">
    <location>
        <begin position="221"/>
        <end position="241"/>
    </location>
</feature>
<evidence type="ECO:0000256" key="1">
    <source>
        <dbReference type="SAM" id="Phobius"/>
    </source>
</evidence>
<proteinExistence type="predicted"/>
<name>A0A977KAN4_9CREN</name>
<dbReference type="Gene3D" id="1.20.1250.20">
    <property type="entry name" value="MFS general substrate transporter like domains"/>
    <property type="match status" value="1"/>
</dbReference>
<keyword evidence="3" id="KW-1185">Reference proteome</keyword>
<feature type="transmembrane region" description="Helical" evidence="1">
    <location>
        <begin position="330"/>
        <end position="351"/>
    </location>
</feature>
<keyword evidence="1" id="KW-0812">Transmembrane</keyword>
<dbReference type="SUPFAM" id="SSF103473">
    <property type="entry name" value="MFS general substrate transporter"/>
    <property type="match status" value="1"/>
</dbReference>
<feature type="transmembrane region" description="Helical" evidence="1">
    <location>
        <begin position="123"/>
        <end position="143"/>
    </location>
</feature>
<feature type="transmembrane region" description="Helical" evidence="1">
    <location>
        <begin position="253"/>
        <end position="281"/>
    </location>
</feature>
<gene>
    <name evidence="2" type="ORF">IPA_02120</name>
</gene>
<dbReference type="KEGG" id="ipc:IPA_02120"/>
<sequence length="376" mass="39782">MNFYSLLIIVFLGTTASRLLRVGSAFSTLSQGWSFLALLAATFALGRILTSFLGGELSKKFGAKITSLGLFTLGWVGIGYYLLPSTLYLPLRIVHGFSAGLTWPSLQAITMSKVGVEKRGRGSSLYFLASNAGWFFAFALGGAFPKGTLLPSSIALLILSAIMLFEKGKAKKEKMGRKDKRRTFVPPLTALILSGIALGFMTLLVNTEVAIAIFGKEFGKLYGGIILALAALVGSAVSYFLNKKLIDIMESHLSILLPGLSTSLSSLLMPLGGGLSVLGLFTTKTLVAWWRSSLLGLARTGDVGRRVGTFNASADGGRFLGSLITALGPWTLPILSLSSLGLSVASWLLSLRSKSGGALRNEEASLQGESGVSKLP</sequence>
<dbReference type="AlphaFoldDB" id="A0A977KAN4"/>
<reference evidence="2" key="1">
    <citation type="submission" date="2013-11" db="EMBL/GenBank/DDBJ databases">
        <title>Comparative genomics of Ignicoccus.</title>
        <authorList>
            <person name="Podar M."/>
        </authorList>
    </citation>
    <scope>NUCLEOTIDE SEQUENCE</scope>
    <source>
        <strain evidence="2">DSM 13166</strain>
    </source>
</reference>
<feature type="transmembrane region" description="Helical" evidence="1">
    <location>
        <begin position="149"/>
        <end position="166"/>
    </location>
</feature>
<dbReference type="InterPro" id="IPR011701">
    <property type="entry name" value="MFS"/>
</dbReference>
<feature type="transmembrane region" description="Helical" evidence="1">
    <location>
        <begin position="32"/>
        <end position="53"/>
    </location>
</feature>
<dbReference type="GO" id="GO:0022857">
    <property type="term" value="F:transmembrane transporter activity"/>
    <property type="evidence" value="ECO:0007669"/>
    <property type="project" value="InterPro"/>
</dbReference>
<accession>A0A977KAN4</accession>
<dbReference type="Proteomes" id="UP001063698">
    <property type="component" value="Chromosome"/>
</dbReference>
<organism evidence="2 3">
    <name type="scientific">Ignicoccus pacificus DSM 13166</name>
    <dbReference type="NCBI Taxonomy" id="940294"/>
    <lineage>
        <taxon>Archaea</taxon>
        <taxon>Thermoproteota</taxon>
        <taxon>Thermoprotei</taxon>
        <taxon>Desulfurococcales</taxon>
        <taxon>Desulfurococcaceae</taxon>
        <taxon>Ignicoccus</taxon>
    </lineage>
</organism>
<feature type="transmembrane region" description="Helical" evidence="1">
    <location>
        <begin position="187"/>
        <end position="215"/>
    </location>
</feature>
<feature type="transmembrane region" description="Helical" evidence="1">
    <location>
        <begin position="65"/>
        <end position="83"/>
    </location>
</feature>
<keyword evidence="1" id="KW-0472">Membrane</keyword>
<feature type="transmembrane region" description="Helical" evidence="1">
    <location>
        <begin position="89"/>
        <end position="111"/>
    </location>
</feature>
<dbReference type="Pfam" id="PF07690">
    <property type="entry name" value="MFS_1"/>
    <property type="match status" value="1"/>
</dbReference>
<dbReference type="InterPro" id="IPR036259">
    <property type="entry name" value="MFS_trans_sf"/>
</dbReference>
<dbReference type="EMBL" id="CP006868">
    <property type="protein sequence ID" value="UXD22148.1"/>
    <property type="molecule type" value="Genomic_DNA"/>
</dbReference>